<dbReference type="PANTHER" id="PTHR43861">
    <property type="entry name" value="TRANS-ACONITATE 2-METHYLTRANSFERASE-RELATED"/>
    <property type="match status" value="1"/>
</dbReference>
<dbReference type="SUPFAM" id="SSF53756">
    <property type="entry name" value="UDP-Glycosyltransferase/glycogen phosphorylase"/>
    <property type="match status" value="1"/>
</dbReference>
<evidence type="ECO:0000259" key="2">
    <source>
        <dbReference type="Pfam" id="PF08241"/>
    </source>
</evidence>
<dbReference type="Pfam" id="PF13489">
    <property type="entry name" value="Methyltransf_23"/>
    <property type="match status" value="1"/>
</dbReference>
<dbReference type="OrthoDB" id="6713581at2"/>
<dbReference type="eggNOG" id="COG2226">
    <property type="taxonomic scope" value="Bacteria"/>
</dbReference>
<feature type="domain" description="Glycosyltransferase subfamily 4-like N-terminal" evidence="3">
    <location>
        <begin position="73"/>
        <end position="135"/>
    </location>
</feature>
<dbReference type="RefSeq" id="WP_004618438.1">
    <property type="nucleotide sequence ID" value="NZ_ACXX02000004.1"/>
</dbReference>
<sequence>MGDKKIKLAIFSKGDDKFIGDIVNKLSEYYDIKKITVSMLHMEKLEEWMKWADICWFEWCDDILVYAGKLNIAKEKKIICRLHSYEAFTNYPARVNWNCVDRLIFISESIRKYTVKTFGIDEKITTVIPNGVDLSHFNFKNRSSGFNVAYVGYINYKKGPMLLLQVFKALYDCDNRYNFYIAGQFQDPRYSLYFKQMVAEMGLEKNYNFEGWQTNLDKWLEDKNYILCTSVLESQNMSVMQAMAKGIKPIMHNFAGASEIYPRKYLWNTVNEAVLKISDAEYNSNEYRNFVIDNYSLNMQLKSIISLLEDISAENKDITGFDYKNYWNRRLNSRFDIEGVGFIGLGEIYNQFLYQNRIYLLDAIINKLIDNINSKRILELGPGTGIFTGLFHSNKVTAYEAIDISEKSVAELSKTYPEYLFKNGDVSDEMYYSGKYDLVFAGDVLLHLTDEIKYKKVLENISNHLDNNGFCIILDPISVLQTKSKSPHMVIRDREFVETNLEVFGLDLVEMLPVSYFMNYPFDKDLEGKAGDAAMQLFTTLPEIFKDSELSIDEKNIIGEYLMLKDRQLICNKNMGLTEKLLIIKKKSNPCKTSIKLQEIYDTDSIMEQTVLLEKQIKENKKLWHKFSGKADILRLLENEVNPTFEYIRNKLNEFISYETKDFDTFDFTAAQVIIGKREKYHSYELIEFVLNNNQDKKLIINNIWYDLYNKSYILPQQIKISKNSDKILSITSSILKKDAIYKNNISGFIPDMKIKAEVEQNYLAHMWERGIPASQFLPLRVYLKIAERYTFALTFMNNESRVLEAPCGFGYGAAYLAKLCKSVEAVDIAEDNIRFAKGAYRQPNVHWNRGDVTCLPYAAEEFDVYVSFEVFEHLAVDMTAKHVEEAYRVLKKGGKFIISTPNKAMRRNVHNPFHIKEYEFEEFSTILNRVFDSVEFYSVENFKVEKGMKKTASNMIAVCEK</sequence>
<dbReference type="eggNOG" id="COG2227">
    <property type="taxonomic scope" value="Bacteria"/>
</dbReference>
<feature type="domain" description="Glycosyl transferase family 1" evidence="1">
    <location>
        <begin position="145"/>
        <end position="260"/>
    </location>
</feature>
<protein>
    <submittedName>
        <fullName evidence="4">Glycosyl transferase group 1</fullName>
    </submittedName>
</protein>
<evidence type="ECO:0000259" key="1">
    <source>
        <dbReference type="Pfam" id="PF00534"/>
    </source>
</evidence>
<evidence type="ECO:0000313" key="5">
    <source>
        <dbReference type="Proteomes" id="UP000003860"/>
    </source>
</evidence>
<reference evidence="4" key="1">
    <citation type="submission" date="2009-07" db="EMBL/GenBank/DDBJ databases">
        <authorList>
            <consortium name="US DOE Joint Genome Institute (JGI-PGF)"/>
            <person name="Lucas S."/>
            <person name="Copeland A."/>
            <person name="Lapidus A."/>
            <person name="Glavina del Rio T."/>
            <person name="Tice H."/>
            <person name="Bruce D."/>
            <person name="Goodwin L."/>
            <person name="Pitluck S."/>
            <person name="Larimer F."/>
            <person name="Land M.L."/>
            <person name="Mouttaki H."/>
            <person name="He Z."/>
            <person name="Zhou J."/>
            <person name="Hemme C.L."/>
        </authorList>
    </citation>
    <scope>NUCLEOTIDE SEQUENCE</scope>
    <source>
        <strain evidence="4">DSM 2782</strain>
    </source>
</reference>
<dbReference type="AlphaFoldDB" id="F1TBC5"/>
<dbReference type="Pfam" id="PF13439">
    <property type="entry name" value="Glyco_transf_4"/>
    <property type="match status" value="1"/>
</dbReference>
<keyword evidence="5" id="KW-1185">Reference proteome</keyword>
<reference evidence="4" key="2">
    <citation type="submission" date="2011-01" db="EMBL/GenBank/DDBJ databases">
        <title>The Non-contiguous Finished genome of Clostridium papyrosolvens.</title>
        <authorList>
            <person name="Lucas S."/>
            <person name="Copeland A."/>
            <person name="Lapidus A."/>
            <person name="Cheng J.-F."/>
            <person name="Goodwin L."/>
            <person name="Pitluck S."/>
            <person name="Misra M."/>
            <person name="Chertkov O."/>
            <person name="Detter J.C."/>
            <person name="Han C."/>
            <person name="Tapia R."/>
            <person name="Land M."/>
            <person name="Hauser L."/>
            <person name="Kyrpides N."/>
            <person name="Ivanova N."/>
            <person name="Pagani I."/>
            <person name="Mouttaki H."/>
            <person name="He Z."/>
            <person name="Zhou J."/>
            <person name="Hemme C.L."/>
            <person name="Woyke T."/>
        </authorList>
    </citation>
    <scope>NUCLEOTIDE SEQUENCE [LARGE SCALE GENOMIC DNA]</scope>
    <source>
        <strain evidence="4">DSM 2782</strain>
    </source>
</reference>
<evidence type="ECO:0000313" key="4">
    <source>
        <dbReference type="EMBL" id="EGD48329.1"/>
    </source>
</evidence>
<dbReference type="InterPro" id="IPR029063">
    <property type="entry name" value="SAM-dependent_MTases_sf"/>
</dbReference>
<dbReference type="Proteomes" id="UP000003860">
    <property type="component" value="Unassembled WGS sequence"/>
</dbReference>
<dbReference type="CDD" id="cd02440">
    <property type="entry name" value="AdoMet_MTases"/>
    <property type="match status" value="2"/>
</dbReference>
<gene>
    <name evidence="4" type="ORF">Cpap_2481</name>
</gene>
<comment type="caution">
    <text evidence="4">The sequence shown here is derived from an EMBL/GenBank/DDBJ whole genome shotgun (WGS) entry which is preliminary data.</text>
</comment>
<dbReference type="Gene3D" id="3.40.50.2000">
    <property type="entry name" value="Glycogen Phosphorylase B"/>
    <property type="match status" value="2"/>
</dbReference>
<dbReference type="InterPro" id="IPR001296">
    <property type="entry name" value="Glyco_trans_1"/>
</dbReference>
<dbReference type="STRING" id="588581.Cpap_2481"/>
<dbReference type="eggNOG" id="COG0438">
    <property type="taxonomic scope" value="Bacteria"/>
</dbReference>
<keyword evidence="4" id="KW-0808">Transferase</keyword>
<name>F1TBC5_9FIRM</name>
<dbReference type="CDD" id="cd03801">
    <property type="entry name" value="GT4_PimA-like"/>
    <property type="match status" value="1"/>
</dbReference>
<feature type="domain" description="Methyltransferase type 11" evidence="2">
    <location>
        <begin position="804"/>
        <end position="899"/>
    </location>
</feature>
<dbReference type="GO" id="GO:0016757">
    <property type="term" value="F:glycosyltransferase activity"/>
    <property type="evidence" value="ECO:0007669"/>
    <property type="project" value="InterPro"/>
</dbReference>
<dbReference type="GO" id="GO:0008757">
    <property type="term" value="F:S-adenosylmethionine-dependent methyltransferase activity"/>
    <property type="evidence" value="ECO:0007669"/>
    <property type="project" value="InterPro"/>
</dbReference>
<dbReference type="InterPro" id="IPR013216">
    <property type="entry name" value="Methyltransf_11"/>
</dbReference>
<dbReference type="Pfam" id="PF08241">
    <property type="entry name" value="Methyltransf_11"/>
    <property type="match status" value="1"/>
</dbReference>
<accession>F1TBC5</accession>
<dbReference type="Pfam" id="PF00534">
    <property type="entry name" value="Glycos_transf_1"/>
    <property type="match status" value="1"/>
</dbReference>
<dbReference type="PANTHER" id="PTHR43861:SF6">
    <property type="entry name" value="METHYLTRANSFERASE TYPE 11"/>
    <property type="match status" value="1"/>
</dbReference>
<dbReference type="EMBL" id="ACXX02000004">
    <property type="protein sequence ID" value="EGD48329.1"/>
    <property type="molecule type" value="Genomic_DNA"/>
</dbReference>
<dbReference type="Gene3D" id="3.40.50.150">
    <property type="entry name" value="Vaccinia Virus protein VP39"/>
    <property type="match status" value="2"/>
</dbReference>
<organism evidence="4 5">
    <name type="scientific">Ruminiclostridium papyrosolvens DSM 2782</name>
    <dbReference type="NCBI Taxonomy" id="588581"/>
    <lineage>
        <taxon>Bacteria</taxon>
        <taxon>Bacillati</taxon>
        <taxon>Bacillota</taxon>
        <taxon>Clostridia</taxon>
        <taxon>Eubacteriales</taxon>
        <taxon>Oscillospiraceae</taxon>
        <taxon>Ruminiclostridium</taxon>
    </lineage>
</organism>
<proteinExistence type="predicted"/>
<dbReference type="SUPFAM" id="SSF53335">
    <property type="entry name" value="S-adenosyl-L-methionine-dependent methyltransferases"/>
    <property type="match status" value="2"/>
</dbReference>
<evidence type="ECO:0000259" key="3">
    <source>
        <dbReference type="Pfam" id="PF13439"/>
    </source>
</evidence>
<dbReference type="InterPro" id="IPR028098">
    <property type="entry name" value="Glyco_trans_4-like_N"/>
</dbReference>